<keyword evidence="1" id="KW-0732">Signal</keyword>
<protein>
    <submittedName>
        <fullName evidence="2">Uncharacterized protein</fullName>
    </submittedName>
</protein>
<sequence>MRFLNKKIISLVILFGVSCVSFVLHANSEVETTTRASVRDMVDKLPYRAVALVPGTRPGGTYFRTIPNSGHVNRQVK</sequence>
<evidence type="ECO:0000313" key="3">
    <source>
        <dbReference type="Proteomes" id="UP001275664"/>
    </source>
</evidence>
<feature type="chain" id="PRO_5046865811" evidence="1">
    <location>
        <begin position="27"/>
        <end position="77"/>
    </location>
</feature>
<dbReference type="PROSITE" id="PS51257">
    <property type="entry name" value="PROKAR_LIPOPROTEIN"/>
    <property type="match status" value="1"/>
</dbReference>
<keyword evidence="3" id="KW-1185">Reference proteome</keyword>
<name>A0ABU4QPL4_9ENTR</name>
<comment type="caution">
    <text evidence="2">The sequence shown here is derived from an EMBL/GenBank/DDBJ whole genome shotgun (WGS) entry which is preliminary data.</text>
</comment>
<gene>
    <name evidence="2" type="ORF">SIK69_13690</name>
</gene>
<dbReference type="RefSeq" id="WP_319786324.1">
    <property type="nucleotide sequence ID" value="NZ_JAWXRD010000031.1"/>
</dbReference>
<proteinExistence type="predicted"/>
<reference evidence="2 3" key="1">
    <citation type="submission" date="2023-11" db="EMBL/GenBank/DDBJ databases">
        <title>Scandinavium wanjuensis sp. nov., isolated from lettuce South Korea.</title>
        <authorList>
            <person name="Park J."/>
            <person name="Park S."/>
            <person name="Oh K.K."/>
            <person name="Cho G.S."/>
            <person name="Franz C.M.A.P."/>
        </authorList>
    </citation>
    <scope>NUCLEOTIDE SEQUENCE [LARGE SCALE GENOMIC DNA]</scope>
    <source>
        <strain evidence="2 3">V105_6</strain>
    </source>
</reference>
<dbReference type="Proteomes" id="UP001275664">
    <property type="component" value="Unassembled WGS sequence"/>
</dbReference>
<dbReference type="EMBL" id="JAWXRD010000031">
    <property type="protein sequence ID" value="MDX6041240.1"/>
    <property type="molecule type" value="Genomic_DNA"/>
</dbReference>
<evidence type="ECO:0000313" key="2">
    <source>
        <dbReference type="EMBL" id="MDX6041240.1"/>
    </source>
</evidence>
<evidence type="ECO:0000256" key="1">
    <source>
        <dbReference type="SAM" id="SignalP"/>
    </source>
</evidence>
<organism evidence="2 3">
    <name type="scientific">Scandinavium lactucae</name>
    <dbReference type="NCBI Taxonomy" id="3095028"/>
    <lineage>
        <taxon>Bacteria</taxon>
        <taxon>Pseudomonadati</taxon>
        <taxon>Pseudomonadota</taxon>
        <taxon>Gammaproteobacteria</taxon>
        <taxon>Enterobacterales</taxon>
        <taxon>Enterobacteriaceae</taxon>
        <taxon>Scandinavium</taxon>
    </lineage>
</organism>
<feature type="signal peptide" evidence="1">
    <location>
        <begin position="1"/>
        <end position="26"/>
    </location>
</feature>
<accession>A0ABU4QPL4</accession>